<dbReference type="PROSITE" id="PS00141">
    <property type="entry name" value="ASP_PROTEASE"/>
    <property type="match status" value="1"/>
</dbReference>
<dbReference type="Gene3D" id="2.40.70.10">
    <property type="entry name" value="Acid Proteases"/>
    <property type="match status" value="1"/>
</dbReference>
<dbReference type="CDD" id="cd05483">
    <property type="entry name" value="retropepsin_like_bacteria"/>
    <property type="match status" value="1"/>
</dbReference>
<sequence>MRSTWSIVFIWGLVLLLIYWAFTQFIAQQYQPKMISSGQGNEITLPRAKDGHYRLAASINGEPVVLLLDTGATAMTLNQELAERIGLPRGEPFIANTANGQVQGYQSKISTLSFGPFEFNNVHVGIVPNMGNEVLLGMNIIKQFDIRTQNNQMHMKLIEK</sequence>
<evidence type="ECO:0000313" key="2">
    <source>
        <dbReference type="Proteomes" id="UP000825679"/>
    </source>
</evidence>
<dbReference type="Pfam" id="PF13975">
    <property type="entry name" value="gag-asp_proteas"/>
    <property type="match status" value="1"/>
</dbReference>
<gene>
    <name evidence="1" type="ORF">K4H28_06370</name>
</gene>
<organism evidence="1 2">
    <name type="scientific">Deefgea tanakiae</name>
    <dbReference type="NCBI Taxonomy" id="2865840"/>
    <lineage>
        <taxon>Bacteria</taxon>
        <taxon>Pseudomonadati</taxon>
        <taxon>Pseudomonadota</taxon>
        <taxon>Betaproteobacteria</taxon>
        <taxon>Neisseriales</taxon>
        <taxon>Chitinibacteraceae</taxon>
        <taxon>Deefgea</taxon>
    </lineage>
</organism>
<proteinExistence type="predicted"/>
<protein>
    <submittedName>
        <fullName evidence="1">Retroviral-like aspartic protease family protein</fullName>
    </submittedName>
</protein>
<dbReference type="InterPro" id="IPR034122">
    <property type="entry name" value="Retropepsin-like_bacterial"/>
</dbReference>
<keyword evidence="2" id="KW-1185">Reference proteome</keyword>
<dbReference type="InterPro" id="IPR001969">
    <property type="entry name" value="Aspartic_peptidase_AS"/>
</dbReference>
<evidence type="ECO:0000313" key="1">
    <source>
        <dbReference type="EMBL" id="QZA79018.1"/>
    </source>
</evidence>
<reference evidence="1 2" key="1">
    <citation type="submission" date="2021-08" db="EMBL/GenBank/DDBJ databases">
        <title>complete genome sequencing of Deefgea sp. D25.</title>
        <authorList>
            <person name="Bae J.-W."/>
            <person name="Gim D.-H."/>
        </authorList>
    </citation>
    <scope>NUCLEOTIDE SEQUENCE [LARGE SCALE GENOMIC DNA]</scope>
    <source>
        <strain evidence="1 2">D25</strain>
    </source>
</reference>
<dbReference type="RefSeq" id="WP_221007537.1">
    <property type="nucleotide sequence ID" value="NZ_CP081150.1"/>
</dbReference>
<dbReference type="InterPro" id="IPR011969">
    <property type="entry name" value="Clan_AA_Asp_peptidase_C"/>
</dbReference>
<accession>A0ABX8Z8W6</accession>
<dbReference type="Proteomes" id="UP000825679">
    <property type="component" value="Chromosome"/>
</dbReference>
<dbReference type="InterPro" id="IPR021109">
    <property type="entry name" value="Peptidase_aspartic_dom_sf"/>
</dbReference>
<dbReference type="EMBL" id="CP081150">
    <property type="protein sequence ID" value="QZA79018.1"/>
    <property type="molecule type" value="Genomic_DNA"/>
</dbReference>
<dbReference type="NCBIfam" id="TIGR02281">
    <property type="entry name" value="clan_AA_DTGA"/>
    <property type="match status" value="1"/>
</dbReference>
<name>A0ABX8Z8W6_9NEIS</name>
<dbReference type="SUPFAM" id="SSF50630">
    <property type="entry name" value="Acid proteases"/>
    <property type="match status" value="1"/>
</dbReference>